<evidence type="ECO:0000313" key="3">
    <source>
        <dbReference type="Proteomes" id="UP000663879"/>
    </source>
</evidence>
<dbReference type="InterPro" id="IPR029061">
    <property type="entry name" value="THDP-binding"/>
</dbReference>
<protein>
    <recommendedName>
        <fullName evidence="1">2-oxoisovalerate dehydrogenase subunit alpha</fullName>
        <ecNumber evidence="1">1.2.4.4</ecNumber>
    </recommendedName>
    <alternativeName>
        <fullName evidence="1">Branched-chain alpha-keto acid dehydrogenase E1 component alpha chain</fullName>
    </alternativeName>
</protein>
<dbReference type="EC" id="1.2.4.4" evidence="1"/>
<dbReference type="GO" id="GO:0003863">
    <property type="term" value="F:branched-chain 2-oxo acid dehydrogenase activity"/>
    <property type="evidence" value="ECO:0007669"/>
    <property type="project" value="UniProtKB-EC"/>
</dbReference>
<keyword evidence="1" id="KW-0560">Oxidoreductase</keyword>
<comment type="similarity">
    <text evidence="1">Belongs to the BCKDHA family.</text>
</comment>
<sequence length="114" mass="13143">MTRKRCVIDPSHEPKFDNEFLLKMYKNMHLLFKFDMIMYEAQRHGETAAQNGSASALDSQDLIFAQYRESGVPYNNVVIKFLVIQMDLVKEKKYLCPLATQIPQAAEAGKYCFA</sequence>
<dbReference type="Proteomes" id="UP000663879">
    <property type="component" value="Unassembled WGS sequence"/>
</dbReference>
<dbReference type="SUPFAM" id="SSF52518">
    <property type="entry name" value="Thiamin diphosphate-binding fold (THDP-binding)"/>
    <property type="match status" value="1"/>
</dbReference>
<comment type="function">
    <text evidence="1">The branched-chain alpha-keto dehydrogenase complex catalyzes the overall conversion of alpha-keto acids to acyl-CoA and CO(2). It contains multiple copies of three enzymatic components: branched-chain alpha-keto acid decarboxylase (E1), lipoamide acyltransferase (E2) and lipoamide dehydrogenase (E3).</text>
</comment>
<gene>
    <name evidence="2" type="ORF">OXX778_LOCUS10471</name>
</gene>
<organism evidence="2 3">
    <name type="scientific">Brachionus calyciflorus</name>
    <dbReference type="NCBI Taxonomy" id="104777"/>
    <lineage>
        <taxon>Eukaryota</taxon>
        <taxon>Metazoa</taxon>
        <taxon>Spiralia</taxon>
        <taxon>Gnathifera</taxon>
        <taxon>Rotifera</taxon>
        <taxon>Eurotatoria</taxon>
        <taxon>Monogononta</taxon>
        <taxon>Pseudotrocha</taxon>
        <taxon>Ploima</taxon>
        <taxon>Brachionidae</taxon>
        <taxon>Brachionus</taxon>
    </lineage>
</organism>
<dbReference type="EMBL" id="CAJNOC010001664">
    <property type="protein sequence ID" value="CAF0882223.1"/>
    <property type="molecule type" value="Genomic_DNA"/>
</dbReference>
<dbReference type="InterPro" id="IPR050771">
    <property type="entry name" value="Alpha-ketoacid_DH_E1_comp"/>
</dbReference>
<dbReference type="OrthoDB" id="3845at2759"/>
<dbReference type="PANTHER" id="PTHR43380:SF1">
    <property type="entry name" value="2-OXOISOVALERATE DEHYDROGENASE SUBUNIT ALPHA, MITOCHONDRIAL"/>
    <property type="match status" value="1"/>
</dbReference>
<comment type="catalytic activity">
    <reaction evidence="1">
        <text>N(6)-[(R)-lipoyl]-L-lysyl-[protein] + 3-methyl-2-oxobutanoate + H(+) = N(6)-[(R)-S(8)-2-methylpropanoyldihydrolipoyl]-L-lysyl-[protein] + CO2</text>
        <dbReference type="Rhea" id="RHEA:13457"/>
        <dbReference type="Rhea" id="RHEA-COMP:10474"/>
        <dbReference type="Rhea" id="RHEA-COMP:10497"/>
        <dbReference type="ChEBI" id="CHEBI:11851"/>
        <dbReference type="ChEBI" id="CHEBI:15378"/>
        <dbReference type="ChEBI" id="CHEBI:16526"/>
        <dbReference type="ChEBI" id="CHEBI:83099"/>
        <dbReference type="ChEBI" id="CHEBI:83142"/>
        <dbReference type="EC" id="1.2.4.4"/>
    </reaction>
</comment>
<accession>A0A813YCA9</accession>
<dbReference type="Gene3D" id="3.40.50.970">
    <property type="match status" value="1"/>
</dbReference>
<comment type="caution">
    <text evidence="2">The sequence shown here is derived from an EMBL/GenBank/DDBJ whole genome shotgun (WGS) entry which is preliminary data.</text>
</comment>
<evidence type="ECO:0000256" key="1">
    <source>
        <dbReference type="RuleBase" id="RU365014"/>
    </source>
</evidence>
<evidence type="ECO:0000313" key="2">
    <source>
        <dbReference type="EMBL" id="CAF0882223.1"/>
    </source>
</evidence>
<dbReference type="GO" id="GO:0009083">
    <property type="term" value="P:branched-chain amino acid catabolic process"/>
    <property type="evidence" value="ECO:0007669"/>
    <property type="project" value="TreeGrafter"/>
</dbReference>
<dbReference type="PANTHER" id="PTHR43380">
    <property type="entry name" value="2-OXOISOVALERATE DEHYDROGENASE SUBUNIT ALPHA, MITOCHONDRIAL"/>
    <property type="match status" value="1"/>
</dbReference>
<dbReference type="AlphaFoldDB" id="A0A813YCA9"/>
<keyword evidence="3" id="KW-1185">Reference proteome</keyword>
<keyword evidence="1" id="KW-0786">Thiamine pyrophosphate</keyword>
<comment type="cofactor">
    <cofactor evidence="1">
        <name>thiamine diphosphate</name>
        <dbReference type="ChEBI" id="CHEBI:58937"/>
    </cofactor>
</comment>
<name>A0A813YCA9_9BILA</name>
<reference evidence="2" key="1">
    <citation type="submission" date="2021-02" db="EMBL/GenBank/DDBJ databases">
        <authorList>
            <person name="Nowell W R."/>
        </authorList>
    </citation>
    <scope>NUCLEOTIDE SEQUENCE</scope>
    <source>
        <strain evidence="2">Ploen Becks lab</strain>
    </source>
</reference>
<proteinExistence type="inferred from homology"/>